<keyword evidence="4" id="KW-0999">Mitochondrion inner membrane</keyword>
<feature type="transmembrane region" description="Helical" evidence="11">
    <location>
        <begin position="457"/>
        <end position="475"/>
    </location>
</feature>
<accession>A0A1M3T610</accession>
<evidence type="ECO:0000256" key="5">
    <source>
        <dbReference type="ARBA" id="ARBA00022946"/>
    </source>
</evidence>
<keyword evidence="8 11" id="KW-0472">Membrane</keyword>
<dbReference type="InterPro" id="IPR013262">
    <property type="entry name" value="OMP_MIM1/TOM13_mt"/>
</dbReference>
<keyword evidence="5" id="KW-0809">Transit peptide</keyword>
<evidence type="ECO:0000256" key="3">
    <source>
        <dbReference type="ARBA" id="ARBA00022692"/>
    </source>
</evidence>
<comment type="similarity">
    <text evidence="2 9">Belongs to the OXA1/ALB3/YidC family.</text>
</comment>
<evidence type="ECO:0000256" key="7">
    <source>
        <dbReference type="ARBA" id="ARBA00023128"/>
    </source>
</evidence>
<evidence type="ECO:0000256" key="8">
    <source>
        <dbReference type="ARBA" id="ARBA00023136"/>
    </source>
</evidence>
<evidence type="ECO:0000256" key="2">
    <source>
        <dbReference type="ARBA" id="ARBA00009877"/>
    </source>
</evidence>
<dbReference type="AlphaFoldDB" id="A0A1M3T610"/>
<dbReference type="OrthoDB" id="2148490at2759"/>
<dbReference type="InterPro" id="IPR001708">
    <property type="entry name" value="YidC/ALB3/OXA1/COX18"/>
</dbReference>
<proteinExistence type="inferred from homology"/>
<protein>
    <recommendedName>
        <fullName evidence="12">Membrane insertase YidC/Oxa/ALB C-terminal domain-containing protein</fullName>
    </recommendedName>
</protein>
<evidence type="ECO:0000313" key="13">
    <source>
        <dbReference type="EMBL" id="OJZ82186.1"/>
    </source>
</evidence>
<dbReference type="CDD" id="cd20069">
    <property type="entry name" value="5TM_Oxa1-like"/>
    <property type="match status" value="1"/>
</dbReference>
<dbReference type="VEuPathDB" id="FungiDB:ASPFODRAFT_64232"/>
<sequence>MAADLSSSRELYESGLTVHSDSENYSANHDISSSQSSSSSSPLILYKPPTIWSILRGAAINLVLPFVNGLMLGFGELFAHEAAYRLGWSGTKGFPPGRKGRLGAEKASRKASAIFPKLRFDPPIHLIHLHTNSRHVGRDWSQWTRHLARRGPATVVCLLSFQPIGLSSAAVISCRLEYEIVDFALQMSSFRPQTLRTAVPYGQSKPTLLGTRSWRPATAITGVAAARFNSTSSAPSSTTPSVPAASEVSLAPQGEVNLNDLTAADINAIPEQIGYLKQLGLDFGWGFSSMIEWSVEHFHIMGGLPWWGAIVATGLFIRLGLLYPTLMAADTSTKLNNIKHLTTPLRTEMVQANYKNDLMEATRKRAELSQLHKDHGIKPWKAMIPMIHIPFGFGCYRVVNNMCSLPVPGLTTEHVGWLQDLTVSDPYYILPLIGSVILHHTLKKGGETGMNQMKDSAFKNIFLYGMPAISFLFMANFPGALQLYFMTTSVFALGQTYLLSSSTFRRMAGITLVDHNVPKPDEQQKNDNHGLRLINEVPDKEAAQKAAEEAERERLSLIDRTIGQVKETGSKLKDEMQKKVEEYRGSGPTKNADGTVSAGPRLSEKDRKLAEDYERRRAEEEAWKREERNHARREAHLRAMELQRQRAAQASRQ</sequence>
<dbReference type="GO" id="GO:0032979">
    <property type="term" value="P:protein insertion into mitochondrial inner membrane from matrix"/>
    <property type="evidence" value="ECO:0007669"/>
    <property type="project" value="TreeGrafter"/>
</dbReference>
<feature type="transmembrane region" description="Helical" evidence="11">
    <location>
        <begin position="304"/>
        <end position="326"/>
    </location>
</feature>
<dbReference type="GO" id="GO:0032977">
    <property type="term" value="F:membrane insertase activity"/>
    <property type="evidence" value="ECO:0007669"/>
    <property type="project" value="InterPro"/>
</dbReference>
<dbReference type="InterPro" id="IPR028055">
    <property type="entry name" value="YidC/Oxa/ALB_C"/>
</dbReference>
<reference evidence="14" key="1">
    <citation type="journal article" date="2017" name="Genome Biol.">
        <title>Comparative genomics reveals high biological diversity and specific adaptations in the industrially and medically important fungal genus Aspergillus.</title>
        <authorList>
            <person name="de Vries R.P."/>
            <person name="Riley R."/>
            <person name="Wiebenga A."/>
            <person name="Aguilar-Osorio G."/>
            <person name="Amillis S."/>
            <person name="Uchima C.A."/>
            <person name="Anderluh G."/>
            <person name="Asadollahi M."/>
            <person name="Askin M."/>
            <person name="Barry K."/>
            <person name="Battaglia E."/>
            <person name="Bayram O."/>
            <person name="Benocci T."/>
            <person name="Braus-Stromeyer S.A."/>
            <person name="Caldana C."/>
            <person name="Canovas D."/>
            <person name="Cerqueira G.C."/>
            <person name="Chen F."/>
            <person name="Chen W."/>
            <person name="Choi C."/>
            <person name="Clum A."/>
            <person name="Dos Santos R.A."/>
            <person name="Damasio A.R."/>
            <person name="Diallinas G."/>
            <person name="Emri T."/>
            <person name="Fekete E."/>
            <person name="Flipphi M."/>
            <person name="Freyberg S."/>
            <person name="Gallo A."/>
            <person name="Gournas C."/>
            <person name="Habgood R."/>
            <person name="Hainaut M."/>
            <person name="Harispe M.L."/>
            <person name="Henrissat B."/>
            <person name="Hilden K.S."/>
            <person name="Hope R."/>
            <person name="Hossain A."/>
            <person name="Karabika E."/>
            <person name="Karaffa L."/>
            <person name="Karanyi Z."/>
            <person name="Krasevec N."/>
            <person name="Kuo A."/>
            <person name="Kusch H."/>
            <person name="LaButti K."/>
            <person name="Lagendijk E.L."/>
            <person name="Lapidus A."/>
            <person name="Levasseur A."/>
            <person name="Lindquist E."/>
            <person name="Lipzen A."/>
            <person name="Logrieco A.F."/>
            <person name="MacCabe A."/>
            <person name="Maekelae M.R."/>
            <person name="Malavazi I."/>
            <person name="Melin P."/>
            <person name="Meyer V."/>
            <person name="Mielnichuk N."/>
            <person name="Miskei M."/>
            <person name="Molnar A.P."/>
            <person name="Mule G."/>
            <person name="Ngan C.Y."/>
            <person name="Orejas M."/>
            <person name="Orosz E."/>
            <person name="Ouedraogo J.P."/>
            <person name="Overkamp K.M."/>
            <person name="Park H.-S."/>
            <person name="Perrone G."/>
            <person name="Piumi F."/>
            <person name="Punt P.J."/>
            <person name="Ram A.F."/>
            <person name="Ramon A."/>
            <person name="Rauscher S."/>
            <person name="Record E."/>
            <person name="Riano-Pachon D.M."/>
            <person name="Robert V."/>
            <person name="Roehrig J."/>
            <person name="Ruller R."/>
            <person name="Salamov A."/>
            <person name="Salih N.S."/>
            <person name="Samson R.A."/>
            <person name="Sandor E."/>
            <person name="Sanguinetti M."/>
            <person name="Schuetze T."/>
            <person name="Sepcic K."/>
            <person name="Shelest E."/>
            <person name="Sherlock G."/>
            <person name="Sophianopoulou V."/>
            <person name="Squina F.M."/>
            <person name="Sun H."/>
            <person name="Susca A."/>
            <person name="Todd R.B."/>
            <person name="Tsang A."/>
            <person name="Unkles S.E."/>
            <person name="van de Wiele N."/>
            <person name="van Rossen-Uffink D."/>
            <person name="Oliveira J.V."/>
            <person name="Vesth T.C."/>
            <person name="Visser J."/>
            <person name="Yu J.-H."/>
            <person name="Zhou M."/>
            <person name="Andersen M.R."/>
            <person name="Archer D.B."/>
            <person name="Baker S.E."/>
            <person name="Benoit I."/>
            <person name="Brakhage A.A."/>
            <person name="Braus G.H."/>
            <person name="Fischer R."/>
            <person name="Frisvad J.C."/>
            <person name="Goldman G.H."/>
            <person name="Houbraken J."/>
            <person name="Oakley B."/>
            <person name="Pocsi I."/>
            <person name="Scazzocchio C."/>
            <person name="Seiboth B."/>
            <person name="vanKuyk P.A."/>
            <person name="Wortman J."/>
            <person name="Dyer P.S."/>
            <person name="Grigoriev I.V."/>
        </authorList>
    </citation>
    <scope>NUCLEOTIDE SEQUENCE [LARGE SCALE GENOMIC DNA]</scope>
    <source>
        <strain evidence="14">CBS 106.47</strain>
    </source>
</reference>
<evidence type="ECO:0000256" key="9">
    <source>
        <dbReference type="RuleBase" id="RU003945"/>
    </source>
</evidence>
<evidence type="ECO:0000256" key="11">
    <source>
        <dbReference type="SAM" id="Phobius"/>
    </source>
</evidence>
<keyword evidence="3 9" id="KW-0812">Transmembrane</keyword>
<evidence type="ECO:0000256" key="4">
    <source>
        <dbReference type="ARBA" id="ARBA00022792"/>
    </source>
</evidence>
<dbReference type="PANTHER" id="PTHR12428:SF66">
    <property type="entry name" value="MITOCHONDRIAL INNER MEMBRANE PROTEIN OXA1L"/>
    <property type="match status" value="1"/>
</dbReference>
<evidence type="ECO:0000256" key="10">
    <source>
        <dbReference type="SAM" id="MobiDB-lite"/>
    </source>
</evidence>
<comment type="subcellular location">
    <subcellularLocation>
        <location evidence="9">Membrane</location>
        <topology evidence="9">Multi-pass membrane protein</topology>
    </subcellularLocation>
    <subcellularLocation>
        <location evidence="1">Mitochondrion inner membrane</location>
        <topology evidence="1">Multi-pass membrane protein</topology>
    </subcellularLocation>
</comment>
<dbReference type="PANTHER" id="PTHR12428">
    <property type="entry name" value="OXA1"/>
    <property type="match status" value="1"/>
</dbReference>
<evidence type="ECO:0000256" key="1">
    <source>
        <dbReference type="ARBA" id="ARBA00004448"/>
    </source>
</evidence>
<evidence type="ECO:0000256" key="6">
    <source>
        <dbReference type="ARBA" id="ARBA00022989"/>
    </source>
</evidence>
<evidence type="ECO:0000259" key="12">
    <source>
        <dbReference type="Pfam" id="PF02096"/>
    </source>
</evidence>
<feature type="region of interest" description="Disordered" evidence="10">
    <location>
        <begin position="581"/>
        <end position="653"/>
    </location>
</feature>
<evidence type="ECO:0000313" key="14">
    <source>
        <dbReference type="Proteomes" id="UP000184063"/>
    </source>
</evidence>
<feature type="compositionally biased region" description="Basic and acidic residues" evidence="10">
    <location>
        <begin position="602"/>
        <end position="644"/>
    </location>
</feature>
<dbReference type="Pfam" id="PF02096">
    <property type="entry name" value="60KD_IMP"/>
    <property type="match status" value="1"/>
</dbReference>
<dbReference type="Pfam" id="PF08219">
    <property type="entry name" value="TOM13"/>
    <property type="match status" value="1"/>
</dbReference>
<name>A0A1M3T610_ASPLC</name>
<organism evidence="13 14">
    <name type="scientific">Aspergillus luchuensis (strain CBS 106.47)</name>
    <dbReference type="NCBI Taxonomy" id="1137211"/>
    <lineage>
        <taxon>Eukaryota</taxon>
        <taxon>Fungi</taxon>
        <taxon>Dikarya</taxon>
        <taxon>Ascomycota</taxon>
        <taxon>Pezizomycotina</taxon>
        <taxon>Eurotiomycetes</taxon>
        <taxon>Eurotiomycetidae</taxon>
        <taxon>Eurotiales</taxon>
        <taxon>Aspergillaceae</taxon>
        <taxon>Aspergillus</taxon>
        <taxon>Aspergillus subgen. Circumdati</taxon>
    </lineage>
</organism>
<keyword evidence="6 11" id="KW-1133">Transmembrane helix</keyword>
<feature type="domain" description="Membrane insertase YidC/Oxa/ALB C-terminal" evidence="12">
    <location>
        <begin position="306"/>
        <end position="499"/>
    </location>
</feature>
<dbReference type="Proteomes" id="UP000184063">
    <property type="component" value="Unassembled WGS sequence"/>
</dbReference>
<keyword evidence="7" id="KW-0496">Mitochondrion</keyword>
<dbReference type="EMBL" id="KV878248">
    <property type="protein sequence ID" value="OJZ82186.1"/>
    <property type="molecule type" value="Genomic_DNA"/>
</dbReference>
<gene>
    <name evidence="13" type="ORF">ASPFODRAFT_64232</name>
</gene>
<dbReference type="GO" id="GO:0005741">
    <property type="term" value="C:mitochondrial outer membrane"/>
    <property type="evidence" value="ECO:0007669"/>
    <property type="project" value="InterPro"/>
</dbReference>
<dbReference type="GO" id="GO:0005743">
    <property type="term" value="C:mitochondrial inner membrane"/>
    <property type="evidence" value="ECO:0007669"/>
    <property type="project" value="UniProtKB-SubCell"/>
</dbReference>